<dbReference type="PANTHER" id="PTHR39321:SF3">
    <property type="entry name" value="PHOSPHOPANTETHEINE ADENYLYLTRANSFERASE"/>
    <property type="match status" value="1"/>
</dbReference>
<dbReference type="Pfam" id="PF01467">
    <property type="entry name" value="CTP_transf_like"/>
    <property type="match status" value="1"/>
</dbReference>
<comment type="caution">
    <text evidence="13">The sequence shown here is derived from an EMBL/GenBank/DDBJ whole genome shotgun (WGS) entry which is preliminary data.</text>
</comment>
<dbReference type="CDD" id="cd02165">
    <property type="entry name" value="NMNAT"/>
    <property type="match status" value="1"/>
</dbReference>
<keyword evidence="4 11" id="KW-0662">Pyridine nucleotide biosynthesis</keyword>
<accession>A0A935CDR6</accession>
<keyword evidence="9 11" id="KW-0520">NAD</keyword>
<gene>
    <name evidence="11" type="primary">nadD</name>
    <name evidence="13" type="ORF">JKA74_19265</name>
</gene>
<evidence type="ECO:0000256" key="9">
    <source>
        <dbReference type="ARBA" id="ARBA00023027"/>
    </source>
</evidence>
<evidence type="ECO:0000256" key="5">
    <source>
        <dbReference type="ARBA" id="ARBA00022679"/>
    </source>
</evidence>
<dbReference type="AlphaFoldDB" id="A0A935CDR6"/>
<reference evidence="13" key="1">
    <citation type="submission" date="2021-01" db="EMBL/GenBank/DDBJ databases">
        <title>Marivirga aurantiaca sp. nov., isolated from intertidal surface sediments.</title>
        <authorList>
            <person name="Zhang M."/>
        </authorList>
    </citation>
    <scope>NUCLEOTIDE SEQUENCE</scope>
    <source>
        <strain evidence="13">S37H4</strain>
    </source>
</reference>
<evidence type="ECO:0000256" key="11">
    <source>
        <dbReference type="HAMAP-Rule" id="MF_00244"/>
    </source>
</evidence>
<evidence type="ECO:0000256" key="2">
    <source>
        <dbReference type="ARBA" id="ARBA00005019"/>
    </source>
</evidence>
<comment type="function">
    <text evidence="1 11">Catalyzes the reversible adenylation of nicotinate mononucleotide (NaMN) to nicotinic acid adenine dinucleotide (NaAD).</text>
</comment>
<evidence type="ECO:0000256" key="10">
    <source>
        <dbReference type="ARBA" id="ARBA00048721"/>
    </source>
</evidence>
<dbReference type="NCBIfam" id="TIGR00482">
    <property type="entry name" value="nicotinate (nicotinamide) nucleotide adenylyltransferase"/>
    <property type="match status" value="1"/>
</dbReference>
<dbReference type="PANTHER" id="PTHR39321">
    <property type="entry name" value="NICOTINATE-NUCLEOTIDE ADENYLYLTRANSFERASE-RELATED"/>
    <property type="match status" value="1"/>
</dbReference>
<comment type="pathway">
    <text evidence="2 11">Cofactor biosynthesis; NAD(+) biosynthesis; deamido-NAD(+) from nicotinate D-ribonucleotide: step 1/1.</text>
</comment>
<evidence type="ECO:0000259" key="12">
    <source>
        <dbReference type="Pfam" id="PF01467"/>
    </source>
</evidence>
<keyword evidence="8 11" id="KW-0067">ATP-binding</keyword>
<dbReference type="EC" id="2.7.7.18" evidence="11"/>
<dbReference type="GO" id="GO:0005524">
    <property type="term" value="F:ATP binding"/>
    <property type="evidence" value="ECO:0007669"/>
    <property type="project" value="UniProtKB-KW"/>
</dbReference>
<protein>
    <recommendedName>
        <fullName evidence="11">Probable nicotinate-nucleotide adenylyltransferase</fullName>
        <ecNumber evidence="11">2.7.7.18</ecNumber>
    </recommendedName>
    <alternativeName>
        <fullName evidence="11">Deamido-NAD(+) diphosphorylase</fullName>
    </alternativeName>
    <alternativeName>
        <fullName evidence="11">Deamido-NAD(+) pyrophosphorylase</fullName>
    </alternativeName>
    <alternativeName>
        <fullName evidence="11">Nicotinate mononucleotide adenylyltransferase</fullName>
        <shortName evidence="11">NaMN adenylyltransferase</shortName>
    </alternativeName>
</protein>
<dbReference type="SUPFAM" id="SSF52374">
    <property type="entry name" value="Nucleotidylyl transferase"/>
    <property type="match status" value="1"/>
</dbReference>
<keyword evidence="7 11" id="KW-0547">Nucleotide-binding</keyword>
<name>A0A935CDR6_9BACT</name>
<proteinExistence type="inferred from homology"/>
<sequence length="194" mass="22327">MQKKKVGLFFGSFNPIHIGHLIIANTILEEGVVDEIWFVVSPHNPFKKQSNLAHEFDRLDLVEAAIADQFHMKASDIEFQMPKPSYTSDTLAYLISKYPDTDFKLIIGQDNLKSFPKWKNHEVILDQFGLLVYPRPHSKPSPLENHPNVKFIEAPQMDISATFIRKAIRNGRSIKYLVPDIVIDRIKAKKLFLD</sequence>
<evidence type="ECO:0000256" key="8">
    <source>
        <dbReference type="ARBA" id="ARBA00022840"/>
    </source>
</evidence>
<organism evidence="13 14">
    <name type="scientific">Marivirga aurantiaca</name>
    <dbReference type="NCBI Taxonomy" id="2802615"/>
    <lineage>
        <taxon>Bacteria</taxon>
        <taxon>Pseudomonadati</taxon>
        <taxon>Bacteroidota</taxon>
        <taxon>Cytophagia</taxon>
        <taxon>Cytophagales</taxon>
        <taxon>Marivirgaceae</taxon>
        <taxon>Marivirga</taxon>
    </lineage>
</organism>
<dbReference type="Proteomes" id="UP000611723">
    <property type="component" value="Unassembled WGS sequence"/>
</dbReference>
<keyword evidence="5 11" id="KW-0808">Transferase</keyword>
<evidence type="ECO:0000256" key="3">
    <source>
        <dbReference type="ARBA" id="ARBA00009014"/>
    </source>
</evidence>
<dbReference type="NCBIfam" id="TIGR00125">
    <property type="entry name" value="cyt_tran_rel"/>
    <property type="match status" value="1"/>
</dbReference>
<evidence type="ECO:0000313" key="14">
    <source>
        <dbReference type="Proteomes" id="UP000611723"/>
    </source>
</evidence>
<dbReference type="Gene3D" id="3.40.50.620">
    <property type="entry name" value="HUPs"/>
    <property type="match status" value="1"/>
</dbReference>
<dbReference type="InterPro" id="IPR004821">
    <property type="entry name" value="Cyt_trans-like"/>
</dbReference>
<evidence type="ECO:0000256" key="6">
    <source>
        <dbReference type="ARBA" id="ARBA00022695"/>
    </source>
</evidence>
<evidence type="ECO:0000313" key="13">
    <source>
        <dbReference type="EMBL" id="MBK6267193.1"/>
    </source>
</evidence>
<dbReference type="GO" id="GO:0009435">
    <property type="term" value="P:NAD+ biosynthetic process"/>
    <property type="evidence" value="ECO:0007669"/>
    <property type="project" value="UniProtKB-UniRule"/>
</dbReference>
<evidence type="ECO:0000256" key="1">
    <source>
        <dbReference type="ARBA" id="ARBA00002324"/>
    </source>
</evidence>
<dbReference type="InterPro" id="IPR005248">
    <property type="entry name" value="NadD/NMNAT"/>
</dbReference>
<dbReference type="HAMAP" id="MF_00244">
    <property type="entry name" value="NaMN_adenylyltr"/>
    <property type="match status" value="1"/>
</dbReference>
<comment type="similarity">
    <text evidence="3 11">Belongs to the NadD family.</text>
</comment>
<dbReference type="EMBL" id="JAEQBW010000015">
    <property type="protein sequence ID" value="MBK6267193.1"/>
    <property type="molecule type" value="Genomic_DNA"/>
</dbReference>
<feature type="domain" description="Cytidyltransferase-like" evidence="12">
    <location>
        <begin position="8"/>
        <end position="166"/>
    </location>
</feature>
<dbReference type="RefSeq" id="WP_201432882.1">
    <property type="nucleotide sequence ID" value="NZ_JAEQBW010000015.1"/>
</dbReference>
<comment type="catalytic activity">
    <reaction evidence="10 11">
        <text>nicotinate beta-D-ribonucleotide + ATP + H(+) = deamido-NAD(+) + diphosphate</text>
        <dbReference type="Rhea" id="RHEA:22860"/>
        <dbReference type="ChEBI" id="CHEBI:15378"/>
        <dbReference type="ChEBI" id="CHEBI:30616"/>
        <dbReference type="ChEBI" id="CHEBI:33019"/>
        <dbReference type="ChEBI" id="CHEBI:57502"/>
        <dbReference type="ChEBI" id="CHEBI:58437"/>
        <dbReference type="EC" id="2.7.7.18"/>
    </reaction>
</comment>
<keyword evidence="14" id="KW-1185">Reference proteome</keyword>
<keyword evidence="6 11" id="KW-0548">Nucleotidyltransferase</keyword>
<evidence type="ECO:0000256" key="4">
    <source>
        <dbReference type="ARBA" id="ARBA00022642"/>
    </source>
</evidence>
<evidence type="ECO:0000256" key="7">
    <source>
        <dbReference type="ARBA" id="ARBA00022741"/>
    </source>
</evidence>
<dbReference type="InterPro" id="IPR014729">
    <property type="entry name" value="Rossmann-like_a/b/a_fold"/>
</dbReference>
<dbReference type="GO" id="GO:0004515">
    <property type="term" value="F:nicotinate-nucleotide adenylyltransferase activity"/>
    <property type="evidence" value="ECO:0007669"/>
    <property type="project" value="UniProtKB-UniRule"/>
</dbReference>